<evidence type="ECO:0000256" key="6">
    <source>
        <dbReference type="RuleBase" id="RU003629"/>
    </source>
</evidence>
<keyword evidence="2 5" id="KW-0689">Ribosomal protein</keyword>
<keyword evidence="5" id="KW-0699">rRNA-binding</keyword>
<dbReference type="SUPFAM" id="SSF53137">
    <property type="entry name" value="Translational machinery components"/>
    <property type="match status" value="1"/>
</dbReference>
<dbReference type="PIRSF" id="PIRSF002131">
    <property type="entry name" value="Ribosomal_S11"/>
    <property type="match status" value="1"/>
</dbReference>
<evidence type="ECO:0000313" key="8">
    <source>
        <dbReference type="Proteomes" id="UP000034487"/>
    </source>
</evidence>
<dbReference type="GO" id="GO:1990904">
    <property type="term" value="C:ribonucleoprotein complex"/>
    <property type="evidence" value="ECO:0007669"/>
    <property type="project" value="UniProtKB-KW"/>
</dbReference>
<evidence type="ECO:0000313" key="7">
    <source>
        <dbReference type="EMBL" id="KKU42881.1"/>
    </source>
</evidence>
<comment type="caution">
    <text evidence="7">The sequence shown here is derived from an EMBL/GenBank/DDBJ whole genome shotgun (WGS) entry which is preliminary data.</text>
</comment>
<dbReference type="HAMAP" id="MF_01310">
    <property type="entry name" value="Ribosomal_uS11"/>
    <property type="match status" value="1"/>
</dbReference>
<dbReference type="Gene3D" id="3.30.420.80">
    <property type="entry name" value="Ribosomal protein S11"/>
    <property type="match status" value="1"/>
</dbReference>
<comment type="function">
    <text evidence="5">Located on the platform of the 30S subunit, it bridges several disparate RNA helices of the 16S rRNA. Forms part of the Shine-Dalgarno cleft in the 70S ribosome.</text>
</comment>
<proteinExistence type="inferred from homology"/>
<accession>A0A0G1QCW8</accession>
<dbReference type="PATRIC" id="fig|1618335.3.peg.501"/>
<sequence length="129" mass="13416">MAKAVKNKKKAPLIVDEVLISVHSTFNNTILTASIVGSGDVIGWTSSGQSGFKGAKKGTPYAATSAMKVLLDKIAPHQPKSIQIRVVGAGNGRDAALRAIAGSGYKVSSIADVTPLPHNGTRPKKARRV</sequence>
<keyword evidence="3 5" id="KW-0687">Ribonucleoprotein</keyword>
<dbReference type="InterPro" id="IPR036967">
    <property type="entry name" value="Ribosomal_uS11_sf"/>
</dbReference>
<keyword evidence="5" id="KW-0694">RNA-binding</keyword>
<dbReference type="NCBIfam" id="NF003698">
    <property type="entry name" value="PRK05309.1"/>
    <property type="match status" value="1"/>
</dbReference>
<gene>
    <name evidence="5" type="primary">rpsK</name>
    <name evidence="7" type="ORF">UX60_C0044G0007</name>
</gene>
<evidence type="ECO:0000256" key="2">
    <source>
        <dbReference type="ARBA" id="ARBA00022980"/>
    </source>
</evidence>
<dbReference type="GO" id="GO:0005840">
    <property type="term" value="C:ribosome"/>
    <property type="evidence" value="ECO:0007669"/>
    <property type="project" value="UniProtKB-KW"/>
</dbReference>
<name>A0A0G1QCW8_9BACT</name>
<dbReference type="GO" id="GO:0019843">
    <property type="term" value="F:rRNA binding"/>
    <property type="evidence" value="ECO:0007669"/>
    <property type="project" value="UniProtKB-UniRule"/>
</dbReference>
<comment type="subunit">
    <text evidence="5">Part of the 30S ribosomal subunit. Interacts with proteins S7 and S18. Binds to IF-3.</text>
</comment>
<evidence type="ECO:0000256" key="5">
    <source>
        <dbReference type="HAMAP-Rule" id="MF_01310"/>
    </source>
</evidence>
<dbReference type="InterPro" id="IPR001971">
    <property type="entry name" value="Ribosomal_uS11"/>
</dbReference>
<dbReference type="AlphaFoldDB" id="A0A0G1QCW8"/>
<dbReference type="GO" id="GO:0006412">
    <property type="term" value="P:translation"/>
    <property type="evidence" value="ECO:0007669"/>
    <property type="project" value="UniProtKB-UniRule"/>
</dbReference>
<dbReference type="InterPro" id="IPR018102">
    <property type="entry name" value="Ribosomal_uS11_CS"/>
</dbReference>
<dbReference type="Proteomes" id="UP000034487">
    <property type="component" value="Unassembled WGS sequence"/>
</dbReference>
<protein>
    <recommendedName>
        <fullName evidence="4 5">Small ribosomal subunit protein uS11</fullName>
    </recommendedName>
</protein>
<evidence type="ECO:0000256" key="1">
    <source>
        <dbReference type="ARBA" id="ARBA00006194"/>
    </source>
</evidence>
<evidence type="ECO:0000256" key="4">
    <source>
        <dbReference type="ARBA" id="ARBA00035160"/>
    </source>
</evidence>
<dbReference type="GO" id="GO:0003735">
    <property type="term" value="F:structural constituent of ribosome"/>
    <property type="evidence" value="ECO:0007669"/>
    <property type="project" value="InterPro"/>
</dbReference>
<reference evidence="7 8" key="1">
    <citation type="journal article" date="2015" name="Nature">
        <title>rRNA introns, odd ribosomes, and small enigmatic genomes across a large radiation of phyla.</title>
        <authorList>
            <person name="Brown C.T."/>
            <person name="Hug L.A."/>
            <person name="Thomas B.C."/>
            <person name="Sharon I."/>
            <person name="Castelle C.J."/>
            <person name="Singh A."/>
            <person name="Wilkins M.J."/>
            <person name="Williams K.H."/>
            <person name="Banfield J.F."/>
        </authorList>
    </citation>
    <scope>NUCLEOTIDE SEQUENCE [LARGE SCALE GENOMIC DNA]</scope>
</reference>
<dbReference type="Pfam" id="PF00411">
    <property type="entry name" value="Ribosomal_S11"/>
    <property type="match status" value="1"/>
</dbReference>
<dbReference type="EMBL" id="LCMV01000044">
    <property type="protein sequence ID" value="KKU42881.1"/>
    <property type="molecule type" value="Genomic_DNA"/>
</dbReference>
<dbReference type="PROSITE" id="PS00054">
    <property type="entry name" value="RIBOSOMAL_S11"/>
    <property type="match status" value="1"/>
</dbReference>
<organism evidence="7 8">
    <name type="scientific">Berkelbacteria bacterium GW2011_GWA2_46_7</name>
    <dbReference type="NCBI Taxonomy" id="1618335"/>
    <lineage>
        <taxon>Bacteria</taxon>
        <taxon>Candidatus Berkelbacteria</taxon>
    </lineage>
</organism>
<evidence type="ECO:0000256" key="3">
    <source>
        <dbReference type="ARBA" id="ARBA00023274"/>
    </source>
</evidence>
<comment type="similarity">
    <text evidence="1 5 6">Belongs to the universal ribosomal protein uS11 family.</text>
</comment>
<dbReference type="PANTHER" id="PTHR11759">
    <property type="entry name" value="40S RIBOSOMAL PROTEIN S14/30S RIBOSOMAL PROTEIN S11"/>
    <property type="match status" value="1"/>
</dbReference>